<dbReference type="PANTHER" id="PTHR30461:SF23">
    <property type="entry name" value="DNA RECOMBINASE-RELATED"/>
    <property type="match status" value="1"/>
</dbReference>
<feature type="region of interest" description="Disordered" evidence="1">
    <location>
        <begin position="197"/>
        <end position="233"/>
    </location>
</feature>
<dbReference type="SUPFAM" id="SSF53041">
    <property type="entry name" value="Resolvase-like"/>
    <property type="match status" value="1"/>
</dbReference>
<name>A0A2R8BY35_9RHOB</name>
<gene>
    <name evidence="4" type="ORF">PAA8504_02882</name>
</gene>
<accession>A0A2R8BY35</accession>
<keyword evidence="5" id="KW-1185">Reference proteome</keyword>
<dbReference type="InterPro" id="IPR036162">
    <property type="entry name" value="Resolvase-like_N_sf"/>
</dbReference>
<organism evidence="4 5">
    <name type="scientific">Palleronia abyssalis</name>
    <dbReference type="NCBI Taxonomy" id="1501240"/>
    <lineage>
        <taxon>Bacteria</taxon>
        <taxon>Pseudomonadati</taxon>
        <taxon>Pseudomonadota</taxon>
        <taxon>Alphaproteobacteria</taxon>
        <taxon>Rhodobacterales</taxon>
        <taxon>Roseobacteraceae</taxon>
        <taxon>Palleronia</taxon>
    </lineage>
</organism>
<dbReference type="InterPro" id="IPR038109">
    <property type="entry name" value="DNA_bind_recomb_sf"/>
</dbReference>
<evidence type="ECO:0000259" key="2">
    <source>
        <dbReference type="PROSITE" id="PS51736"/>
    </source>
</evidence>
<dbReference type="PANTHER" id="PTHR30461">
    <property type="entry name" value="DNA-INVERTASE FROM LAMBDOID PROPHAGE"/>
    <property type="match status" value="1"/>
</dbReference>
<dbReference type="GO" id="GO:0000150">
    <property type="term" value="F:DNA strand exchange activity"/>
    <property type="evidence" value="ECO:0007669"/>
    <property type="project" value="InterPro"/>
</dbReference>
<protein>
    <recommendedName>
        <fullName evidence="6">Recombinase family protein</fullName>
    </recommendedName>
</protein>
<dbReference type="OrthoDB" id="7277848at2"/>
<dbReference type="Gene3D" id="3.40.50.1390">
    <property type="entry name" value="Resolvase, N-terminal catalytic domain"/>
    <property type="match status" value="1"/>
</dbReference>
<dbReference type="GO" id="GO:0003677">
    <property type="term" value="F:DNA binding"/>
    <property type="evidence" value="ECO:0007669"/>
    <property type="project" value="InterPro"/>
</dbReference>
<feature type="domain" description="Recombinase" evidence="3">
    <location>
        <begin position="154"/>
        <end position="302"/>
    </location>
</feature>
<dbReference type="SMART" id="SM00857">
    <property type="entry name" value="Resolvase"/>
    <property type="match status" value="1"/>
</dbReference>
<dbReference type="Pfam" id="PF07508">
    <property type="entry name" value="Recombinase"/>
    <property type="match status" value="1"/>
</dbReference>
<dbReference type="CDD" id="cd00338">
    <property type="entry name" value="Ser_Recombinase"/>
    <property type="match status" value="1"/>
</dbReference>
<dbReference type="PROSITE" id="PS51737">
    <property type="entry name" value="RECOMBINASE_DNA_BIND"/>
    <property type="match status" value="1"/>
</dbReference>
<evidence type="ECO:0000259" key="3">
    <source>
        <dbReference type="PROSITE" id="PS51737"/>
    </source>
</evidence>
<dbReference type="InterPro" id="IPR050639">
    <property type="entry name" value="SSR_resolvase"/>
</dbReference>
<dbReference type="Pfam" id="PF13408">
    <property type="entry name" value="Zn_ribbon_recom"/>
    <property type="match status" value="1"/>
</dbReference>
<dbReference type="PROSITE" id="PS51736">
    <property type="entry name" value="RECOMBINASES_3"/>
    <property type="match status" value="1"/>
</dbReference>
<dbReference type="Gene3D" id="3.90.1750.20">
    <property type="entry name" value="Putative Large Serine Recombinase, Chain B, Domain 2"/>
    <property type="match status" value="1"/>
</dbReference>
<evidence type="ECO:0000313" key="4">
    <source>
        <dbReference type="EMBL" id="SPJ25039.1"/>
    </source>
</evidence>
<dbReference type="RefSeq" id="WP_108894854.1">
    <property type="nucleotide sequence ID" value="NZ_ONZF01000007.1"/>
</dbReference>
<evidence type="ECO:0000313" key="5">
    <source>
        <dbReference type="Proteomes" id="UP000244912"/>
    </source>
</evidence>
<dbReference type="InterPro" id="IPR006119">
    <property type="entry name" value="Resolv_N"/>
</dbReference>
<dbReference type="InterPro" id="IPR011109">
    <property type="entry name" value="DNA_bind_recombinase_dom"/>
</dbReference>
<evidence type="ECO:0000256" key="1">
    <source>
        <dbReference type="SAM" id="MobiDB-lite"/>
    </source>
</evidence>
<proteinExistence type="predicted"/>
<dbReference type="AlphaFoldDB" id="A0A2R8BY35"/>
<dbReference type="Proteomes" id="UP000244912">
    <property type="component" value="Unassembled WGS sequence"/>
</dbReference>
<feature type="region of interest" description="Disordered" evidence="1">
    <location>
        <begin position="295"/>
        <end position="317"/>
    </location>
</feature>
<feature type="region of interest" description="Disordered" evidence="1">
    <location>
        <begin position="143"/>
        <end position="169"/>
    </location>
</feature>
<feature type="domain" description="Resolvase/invertase-type recombinase catalytic" evidence="2">
    <location>
        <begin position="7"/>
        <end position="150"/>
    </location>
</feature>
<evidence type="ECO:0008006" key="6">
    <source>
        <dbReference type="Google" id="ProtNLM"/>
    </source>
</evidence>
<reference evidence="4 5" key="1">
    <citation type="submission" date="2018-03" db="EMBL/GenBank/DDBJ databases">
        <authorList>
            <person name="Keele B.F."/>
        </authorList>
    </citation>
    <scope>NUCLEOTIDE SEQUENCE [LARGE SCALE GENOMIC DNA]</scope>
    <source>
        <strain evidence="4 5">CECT 8504</strain>
    </source>
</reference>
<dbReference type="InterPro" id="IPR025827">
    <property type="entry name" value="Zn_ribbon_recom_dom"/>
</dbReference>
<sequence length="568" mass="62875">MTGKPLRAMLYARYSSDLQNPLSVDDQFRICRRLAEQNGWTVVGQHSDHGISGTVSDRPGIKALEAAIRAEECDVVVVELLDRIARDQEHTARFYKVAQHSRVDIHEVRRGKVTMMTLGFSSTMAAMYLEDLADRVRRGHEGRVLAGKSPGGRSYGYKLTSDPSGDPQTRVPAISPDEAAVVQRIFREYAAGTSPRKIASDLNADGIPSPRGRGPGSGSGHWKQNTINGNRERGTGILNNEIYIGRRIWNRLQYSKHPDTNKRVSRLNPQENWIVSEDPGLRIIDDALWGAVKAQQDSLARRKRPRTSSDRNGLSASQGLRRRKFLLSGLLQCRQCGGNLTVAGSGKTRRYYCANAKEKGPTVCTGMKGLKEADAAKPLLDVLKTGLMEDEAYAEFSRRFTAHLRDQSKDSAELLRLHDRKVRELEKTHGNLMNAVESGKFSDAVIDRLNAVDAELKALKARRAELEPSSIDLPPDLPVLYRAYVADLVETLSGEEVAGRASDELHELIETVIVDWDAEIGAHRLELRGNLVRMLNATKPAGEAGFAGLESSLKLVAGVRFEPMTLRL</sequence>
<dbReference type="EMBL" id="ONZF01000007">
    <property type="protein sequence ID" value="SPJ25039.1"/>
    <property type="molecule type" value="Genomic_DNA"/>
</dbReference>
<dbReference type="Pfam" id="PF00239">
    <property type="entry name" value="Resolvase"/>
    <property type="match status" value="1"/>
</dbReference>